<dbReference type="EMBL" id="MABQ02000026">
    <property type="protein sequence ID" value="PCD20089.1"/>
    <property type="molecule type" value="Genomic_DNA"/>
</dbReference>
<evidence type="ECO:0000256" key="1">
    <source>
        <dbReference type="SAM" id="MobiDB-lite"/>
    </source>
</evidence>
<accession>A0A2H3G5E9</accession>
<reference evidence="2 3" key="2">
    <citation type="journal article" date="2017" name="Sci. Rep.">
        <title>A mobile pathogenicity chromosome in Fusarium oxysporum for infection of multiple cucurbit species.</title>
        <authorList>
            <person name="van Dam P."/>
            <person name="Fokkens L."/>
            <person name="Ayukawa Y."/>
            <person name="van der Gragt M."/>
            <person name="Ter Horst A."/>
            <person name="Brankovics B."/>
            <person name="Houterman P.M."/>
            <person name="Arie T."/>
            <person name="Rep M."/>
        </authorList>
    </citation>
    <scope>NUCLEOTIDE SEQUENCE [LARGE SCALE GENOMIC DNA]</scope>
    <source>
        <strain evidence="2 3">Forc016</strain>
    </source>
</reference>
<feature type="compositionally biased region" description="Basic and acidic residues" evidence="1">
    <location>
        <begin position="10"/>
        <end position="20"/>
    </location>
</feature>
<reference evidence="2 3" key="1">
    <citation type="journal article" date="2016" name="Environ. Microbiol.">
        <title>Effector profiles distinguish formae speciales of Fusarium oxysporum.</title>
        <authorList>
            <person name="van Dam P."/>
            <person name="Fokkens L."/>
            <person name="Schmidt S.M."/>
            <person name="Linmans J.H."/>
            <person name="Kistler H.C."/>
            <person name="Ma L.J."/>
            <person name="Rep M."/>
        </authorList>
    </citation>
    <scope>NUCLEOTIDE SEQUENCE [LARGE SCALE GENOMIC DNA]</scope>
    <source>
        <strain evidence="2 3">Forc016</strain>
    </source>
</reference>
<gene>
    <name evidence="2" type="ORF">AU210_016787</name>
</gene>
<feature type="region of interest" description="Disordered" evidence="1">
    <location>
        <begin position="1"/>
        <end position="20"/>
    </location>
</feature>
<dbReference type="AlphaFoldDB" id="A0A2H3G5E9"/>
<evidence type="ECO:0000313" key="3">
    <source>
        <dbReference type="Proteomes" id="UP000219602"/>
    </source>
</evidence>
<organism evidence="2 3">
    <name type="scientific">Fusarium oxysporum f. sp. radicis-cucumerinum</name>
    <dbReference type="NCBI Taxonomy" id="327505"/>
    <lineage>
        <taxon>Eukaryota</taxon>
        <taxon>Fungi</taxon>
        <taxon>Dikarya</taxon>
        <taxon>Ascomycota</taxon>
        <taxon>Pezizomycotina</taxon>
        <taxon>Sordariomycetes</taxon>
        <taxon>Hypocreomycetidae</taxon>
        <taxon>Hypocreales</taxon>
        <taxon>Nectriaceae</taxon>
        <taxon>Fusarium</taxon>
        <taxon>Fusarium oxysporum species complex</taxon>
    </lineage>
</organism>
<evidence type="ECO:0000313" key="2">
    <source>
        <dbReference type="EMBL" id="PCD20089.1"/>
    </source>
</evidence>
<protein>
    <submittedName>
        <fullName evidence="2">Uncharacterized protein</fullName>
    </submittedName>
</protein>
<proteinExistence type="predicted"/>
<feature type="compositionally biased region" description="Basic and acidic residues" evidence="1">
    <location>
        <begin position="101"/>
        <end position="138"/>
    </location>
</feature>
<comment type="caution">
    <text evidence="2">The sequence shown here is derived from an EMBL/GenBank/DDBJ whole genome shotgun (WGS) entry which is preliminary data.</text>
</comment>
<name>A0A2H3G5E9_FUSOX</name>
<feature type="region of interest" description="Disordered" evidence="1">
    <location>
        <begin position="84"/>
        <end position="162"/>
    </location>
</feature>
<dbReference type="Proteomes" id="UP000219602">
    <property type="component" value="Unassembled WGS sequence"/>
</dbReference>
<sequence length="329" mass="36451">MGRRALTAQEKAERQRQRQEALRAKQTLELARECALDPHLRVVVDRALPASTASQTITAAIVRPHANEDDSSVDLLARETYAALRSSEPPNSPGQSTAHLPDLRDMSDPEANKLEEPPAGRAAPDERRDATINRRAAIELRAAPGGRATKVEARQEKAMPAGEGPRRLRRIHLHRGRQMRLLHAAYRDNARPRASPWQEGVAAHQRCASLESMQAPDIFYGKGADRLLRRSGGRAAIAIIVTSDRERRASAIARGGKLFDDLKADIIQASHDLDSKPRLYRASKCHAPTGALAHTYRFRYPPCKGCATPRSYHHTHYHQSTDPADIATK</sequence>